<comment type="caution">
    <text evidence="12">The sequence shown here is derived from an EMBL/GenBank/DDBJ whole genome shotgun (WGS) entry which is preliminary data.</text>
</comment>
<dbReference type="HAMAP" id="MF_00237">
    <property type="entry name" value="TatB"/>
    <property type="match status" value="1"/>
</dbReference>
<dbReference type="PANTHER" id="PTHR33162:SF1">
    <property type="entry name" value="SEC-INDEPENDENT PROTEIN TRANSLOCASE PROTEIN TATA, CHLOROPLASTIC"/>
    <property type="match status" value="1"/>
</dbReference>
<evidence type="ECO:0000256" key="9">
    <source>
        <dbReference type="ARBA" id="ARBA00023136"/>
    </source>
</evidence>
<proteinExistence type="inferred from homology"/>
<dbReference type="GO" id="GO:0043953">
    <property type="term" value="P:protein transport by the Tat complex"/>
    <property type="evidence" value="ECO:0007669"/>
    <property type="project" value="UniProtKB-UniRule"/>
</dbReference>
<dbReference type="Gene3D" id="1.20.5.3310">
    <property type="match status" value="1"/>
</dbReference>
<comment type="subcellular location">
    <subcellularLocation>
        <location evidence="10">Cell membrane</location>
        <topology evidence="10">Single-pass membrane protein</topology>
    </subcellularLocation>
    <subcellularLocation>
        <location evidence="1">Membrane</location>
        <topology evidence="1">Single-pass membrane protein</topology>
    </subcellularLocation>
</comment>
<dbReference type="EMBL" id="QPGB01000002">
    <property type="protein sequence ID" value="RCS58569.1"/>
    <property type="molecule type" value="Genomic_DNA"/>
</dbReference>
<gene>
    <name evidence="10" type="primary">tatB</name>
    <name evidence="12" type="ORF">DU000_07120</name>
</gene>
<dbReference type="PRINTS" id="PR01506">
    <property type="entry name" value="TATBPROTEIN"/>
</dbReference>
<dbReference type="PANTHER" id="PTHR33162">
    <property type="entry name" value="SEC-INDEPENDENT PROTEIN TRANSLOCASE PROTEIN TATA, CHLOROPLASTIC"/>
    <property type="match status" value="1"/>
</dbReference>
<reference evidence="12 13" key="1">
    <citation type="journal article" date="2018" name="Int. J. Syst. Evol. Microbiol.">
        <title>Parvibium lacunae gen. nov., sp. nov., a new member of the family Alcaligenaceae isolated from a freshwater pond.</title>
        <authorList>
            <person name="Chen W.M."/>
            <person name="Xie P.B."/>
            <person name="Hsu M.Y."/>
            <person name="Sheu S.Y."/>
        </authorList>
    </citation>
    <scope>NUCLEOTIDE SEQUENCE [LARGE SCALE GENOMIC DNA]</scope>
    <source>
        <strain evidence="12 13">KMB9</strain>
    </source>
</reference>
<evidence type="ECO:0000256" key="2">
    <source>
        <dbReference type="ARBA" id="ARBA00022448"/>
    </source>
</evidence>
<dbReference type="AlphaFoldDB" id="A0A368L4R6"/>
<keyword evidence="5 10" id="KW-0812">Transmembrane</keyword>
<comment type="subunit">
    <text evidence="10">The Tat system comprises two distinct complexes: a TatABC complex, containing multiple copies of TatA, TatB and TatC subunits, and a separate TatA complex, containing only TatA subunits. Substrates initially bind to the TatABC complex, which probably triggers association of the separate TatA complex to form the active translocon.</text>
</comment>
<evidence type="ECO:0000256" key="8">
    <source>
        <dbReference type="ARBA" id="ARBA00023010"/>
    </source>
</evidence>
<dbReference type="Pfam" id="PF02416">
    <property type="entry name" value="TatA_B_E"/>
    <property type="match status" value="1"/>
</dbReference>
<dbReference type="GO" id="GO:0008320">
    <property type="term" value="F:protein transmembrane transporter activity"/>
    <property type="evidence" value="ECO:0007669"/>
    <property type="project" value="UniProtKB-UniRule"/>
</dbReference>
<evidence type="ECO:0000256" key="3">
    <source>
        <dbReference type="ARBA" id="ARBA00022475"/>
    </source>
</evidence>
<evidence type="ECO:0000256" key="1">
    <source>
        <dbReference type="ARBA" id="ARBA00004167"/>
    </source>
</evidence>
<comment type="function">
    <text evidence="10">Part of the twin-arginine translocation (Tat) system that transports large folded proteins containing a characteristic twin-arginine motif in their signal peptide across membranes. Together with TatC, TatB is part of a receptor directly interacting with Tat signal peptides. TatB may form an oligomeric binding site that transiently accommodates folded Tat precursor proteins before their translocation.</text>
</comment>
<evidence type="ECO:0000313" key="12">
    <source>
        <dbReference type="EMBL" id="RCS58569.1"/>
    </source>
</evidence>
<keyword evidence="11" id="KW-0175">Coiled coil</keyword>
<organism evidence="12 13">
    <name type="scientific">Parvibium lacunae</name>
    <dbReference type="NCBI Taxonomy" id="1888893"/>
    <lineage>
        <taxon>Bacteria</taxon>
        <taxon>Pseudomonadati</taxon>
        <taxon>Pseudomonadota</taxon>
        <taxon>Betaproteobacteria</taxon>
        <taxon>Burkholderiales</taxon>
        <taxon>Alcaligenaceae</taxon>
        <taxon>Parvibium</taxon>
    </lineage>
</organism>
<keyword evidence="4" id="KW-0997">Cell inner membrane</keyword>
<protein>
    <recommendedName>
        <fullName evidence="10">Sec-independent protein translocase protein TatB</fullName>
    </recommendedName>
</protein>
<keyword evidence="3 10" id="KW-1003">Cell membrane</keyword>
<keyword evidence="13" id="KW-1185">Reference proteome</keyword>
<dbReference type="OrthoDB" id="9816005at2"/>
<comment type="similarity">
    <text evidence="10">Belongs to the TatB family.</text>
</comment>
<keyword evidence="8 10" id="KW-0811">Translocation</keyword>
<keyword evidence="6 10" id="KW-0653">Protein transport</keyword>
<evidence type="ECO:0000256" key="6">
    <source>
        <dbReference type="ARBA" id="ARBA00022927"/>
    </source>
</evidence>
<keyword evidence="2 10" id="KW-0813">Transport</keyword>
<dbReference type="NCBIfam" id="TIGR01410">
    <property type="entry name" value="tatB"/>
    <property type="match status" value="1"/>
</dbReference>
<keyword evidence="7 10" id="KW-1133">Transmembrane helix</keyword>
<name>A0A368L4R6_9BURK</name>
<evidence type="ECO:0000256" key="11">
    <source>
        <dbReference type="SAM" id="Coils"/>
    </source>
</evidence>
<dbReference type="GO" id="GO:0033281">
    <property type="term" value="C:TAT protein transport complex"/>
    <property type="evidence" value="ECO:0007669"/>
    <property type="project" value="UniProtKB-UniRule"/>
</dbReference>
<dbReference type="InterPro" id="IPR003369">
    <property type="entry name" value="TatA/B/E"/>
</dbReference>
<evidence type="ECO:0000256" key="10">
    <source>
        <dbReference type="HAMAP-Rule" id="MF_00237"/>
    </source>
</evidence>
<evidence type="ECO:0000256" key="4">
    <source>
        <dbReference type="ARBA" id="ARBA00022519"/>
    </source>
</evidence>
<sequence length="157" mass="18032">MFDVSFSELAIVGTVALLVLGPEKLPKVAKAAGEWVGKAQRYVSEVKGQINREIAAGELKNMRETLQNAAQELRSGVQEVERDLSTLENEIVPPLQVDVSADPYHLNEQRPQTMYSWRPRRKKMAHKRYVIPKWYKQMQQPRTKLLSGAARMQRHKH</sequence>
<dbReference type="Proteomes" id="UP000252357">
    <property type="component" value="Unassembled WGS sequence"/>
</dbReference>
<feature type="coiled-coil region" evidence="11">
    <location>
        <begin position="52"/>
        <end position="90"/>
    </location>
</feature>
<accession>A0A368L4R6</accession>
<dbReference type="InterPro" id="IPR018448">
    <property type="entry name" value="TatB"/>
</dbReference>
<keyword evidence="9 10" id="KW-0472">Membrane</keyword>
<evidence type="ECO:0000256" key="5">
    <source>
        <dbReference type="ARBA" id="ARBA00022692"/>
    </source>
</evidence>
<evidence type="ECO:0000256" key="7">
    <source>
        <dbReference type="ARBA" id="ARBA00022989"/>
    </source>
</evidence>
<evidence type="ECO:0000313" key="13">
    <source>
        <dbReference type="Proteomes" id="UP000252357"/>
    </source>
</evidence>
<dbReference type="RefSeq" id="WP_114402653.1">
    <property type="nucleotide sequence ID" value="NZ_QPGB01000002.1"/>
</dbReference>